<feature type="chain" id="PRO_5036484598" evidence="1">
    <location>
        <begin position="22"/>
        <end position="84"/>
    </location>
</feature>
<evidence type="ECO:0000313" key="2">
    <source>
        <dbReference type="EMBL" id="KAG6769231.1"/>
    </source>
</evidence>
<dbReference type="AlphaFoldDB" id="A0A8X7ZH30"/>
<evidence type="ECO:0000313" key="3">
    <source>
        <dbReference type="Proteomes" id="UP000886885"/>
    </source>
</evidence>
<reference evidence="2" key="1">
    <citation type="journal article" date="2020" name="bioRxiv">
        <title>Hybrid origin of Populus tomentosa Carr. identified through genome sequencing and phylogenomic analysis.</title>
        <authorList>
            <person name="An X."/>
            <person name="Gao K."/>
            <person name="Chen Z."/>
            <person name="Li J."/>
            <person name="Yang X."/>
            <person name="Yang X."/>
            <person name="Zhou J."/>
            <person name="Guo T."/>
            <person name="Zhao T."/>
            <person name="Huang S."/>
            <person name="Miao D."/>
            <person name="Khan W.U."/>
            <person name="Rao P."/>
            <person name="Ye M."/>
            <person name="Lei B."/>
            <person name="Liao W."/>
            <person name="Wang J."/>
            <person name="Ji L."/>
            <person name="Li Y."/>
            <person name="Guo B."/>
            <person name="Mustafa N.S."/>
            <person name="Li S."/>
            <person name="Yun Q."/>
            <person name="Keller S.R."/>
            <person name="Mao J."/>
            <person name="Zhang R."/>
            <person name="Strauss S.H."/>
        </authorList>
    </citation>
    <scope>NUCLEOTIDE SEQUENCE</scope>
    <source>
        <strain evidence="2">GM15</strain>
        <tissue evidence="2">Leaf</tissue>
    </source>
</reference>
<proteinExistence type="predicted"/>
<organism evidence="2 3">
    <name type="scientific">Populus tomentosa</name>
    <name type="common">Chinese white poplar</name>
    <dbReference type="NCBI Taxonomy" id="118781"/>
    <lineage>
        <taxon>Eukaryota</taxon>
        <taxon>Viridiplantae</taxon>
        <taxon>Streptophyta</taxon>
        <taxon>Embryophyta</taxon>
        <taxon>Tracheophyta</taxon>
        <taxon>Spermatophyta</taxon>
        <taxon>Magnoliopsida</taxon>
        <taxon>eudicotyledons</taxon>
        <taxon>Gunneridae</taxon>
        <taxon>Pentapetalae</taxon>
        <taxon>rosids</taxon>
        <taxon>fabids</taxon>
        <taxon>Malpighiales</taxon>
        <taxon>Salicaceae</taxon>
        <taxon>Saliceae</taxon>
        <taxon>Populus</taxon>
    </lineage>
</organism>
<evidence type="ECO:0000256" key="1">
    <source>
        <dbReference type="SAM" id="SignalP"/>
    </source>
</evidence>
<keyword evidence="3" id="KW-1185">Reference proteome</keyword>
<dbReference type="Proteomes" id="UP000886885">
    <property type="component" value="Chromosome 6D"/>
</dbReference>
<feature type="signal peptide" evidence="1">
    <location>
        <begin position="1"/>
        <end position="21"/>
    </location>
</feature>
<protein>
    <submittedName>
        <fullName evidence="2">Uncharacterized protein</fullName>
    </submittedName>
</protein>
<comment type="caution">
    <text evidence="2">The sequence shown here is derived from an EMBL/GenBank/DDBJ whole genome shotgun (WGS) entry which is preliminary data.</text>
</comment>
<keyword evidence="1" id="KW-0732">Signal</keyword>
<dbReference type="OrthoDB" id="1935089at2759"/>
<sequence>MGRGRGLVVLWKNLELVSLLGYSSNHVNLSVDNQSVLECASYRERLAKLLARKDDYWRQQAKSFWMADCDMNTKCFHSVTSSRK</sequence>
<gene>
    <name evidence="2" type="ORF">POTOM_024849</name>
</gene>
<dbReference type="EMBL" id="JAAWWB010000012">
    <property type="protein sequence ID" value="KAG6769231.1"/>
    <property type="molecule type" value="Genomic_DNA"/>
</dbReference>
<accession>A0A8X7ZH30</accession>
<name>A0A8X7ZH30_POPTO</name>